<dbReference type="EMBL" id="FLUV01000340">
    <property type="protein sequence ID" value="SBW18856.1"/>
    <property type="molecule type" value="Genomic_DNA"/>
</dbReference>
<keyword evidence="3" id="KW-1185">Reference proteome</keyword>
<dbReference type="AlphaFoldDB" id="A0A1C3NUF8"/>
<dbReference type="PANTHER" id="PTHR33169">
    <property type="entry name" value="PADR-FAMILY TRANSCRIPTIONAL REGULATOR"/>
    <property type="match status" value="1"/>
</dbReference>
<protein>
    <recommendedName>
        <fullName evidence="1">Transcription regulator PadR N-terminal domain-containing protein</fullName>
    </recommendedName>
</protein>
<accession>A0A1C3NUF8</accession>
<dbReference type="InterPro" id="IPR036390">
    <property type="entry name" value="WH_DNA-bd_sf"/>
</dbReference>
<dbReference type="Pfam" id="PF03551">
    <property type="entry name" value="PadR"/>
    <property type="match status" value="1"/>
</dbReference>
<dbReference type="Proteomes" id="UP000199013">
    <property type="component" value="Unassembled WGS sequence"/>
</dbReference>
<evidence type="ECO:0000313" key="3">
    <source>
        <dbReference type="Proteomes" id="UP000199013"/>
    </source>
</evidence>
<gene>
    <name evidence="2" type="ORF">FDG2_0858</name>
</gene>
<dbReference type="SUPFAM" id="SSF46785">
    <property type="entry name" value="Winged helix' DNA-binding domain"/>
    <property type="match status" value="1"/>
</dbReference>
<dbReference type="InterPro" id="IPR036388">
    <property type="entry name" value="WH-like_DNA-bd_sf"/>
</dbReference>
<reference evidence="3" key="1">
    <citation type="submission" date="2016-02" db="EMBL/GenBank/DDBJ databases">
        <authorList>
            <person name="Wibberg D."/>
        </authorList>
    </citation>
    <scope>NUCLEOTIDE SEQUENCE [LARGE SCALE GENOMIC DNA]</scope>
</reference>
<name>A0A1C3NUF8_9ACTN</name>
<evidence type="ECO:0000259" key="1">
    <source>
        <dbReference type="Pfam" id="PF03551"/>
    </source>
</evidence>
<dbReference type="Gene3D" id="1.10.10.10">
    <property type="entry name" value="Winged helix-like DNA-binding domain superfamily/Winged helix DNA-binding domain"/>
    <property type="match status" value="1"/>
</dbReference>
<evidence type="ECO:0000313" key="2">
    <source>
        <dbReference type="EMBL" id="SBW18856.1"/>
    </source>
</evidence>
<dbReference type="InterPro" id="IPR005149">
    <property type="entry name" value="Tscrpt_reg_PadR_N"/>
</dbReference>
<feature type="domain" description="Transcription regulator PadR N-terminal" evidence="1">
    <location>
        <begin position="29"/>
        <end position="78"/>
    </location>
</feature>
<organism evidence="2 3">
    <name type="scientific">Candidatus Protofrankia californiensis</name>
    <dbReference type="NCBI Taxonomy" id="1839754"/>
    <lineage>
        <taxon>Bacteria</taxon>
        <taxon>Bacillati</taxon>
        <taxon>Actinomycetota</taxon>
        <taxon>Actinomycetes</taxon>
        <taxon>Frankiales</taxon>
        <taxon>Frankiaceae</taxon>
        <taxon>Protofrankia</taxon>
    </lineage>
</organism>
<dbReference type="InterPro" id="IPR052509">
    <property type="entry name" value="Metal_resp_DNA-bind_regulator"/>
</dbReference>
<dbReference type="PANTHER" id="PTHR33169:SF14">
    <property type="entry name" value="TRANSCRIPTIONAL REGULATOR RV3488"/>
    <property type="match status" value="1"/>
</dbReference>
<sequence length="336" mass="35338">MTLQTLKVLHAMVKNQPQRYYGLELVEATSLPSGSIYPILARLKKAGWVSSDWEDVDPAKEGRPRRRFYRLTDEGLQRARDELASFDDDAADAFDARDAARNADADGVGAADAAFDTADADVDVAAAVAAVASDVGADGVGADGVGAAARRAARARARAVRAREAYVEAARSYKAAAADYAEAAADSAEAATNLLVATVADHAEVAADSAEAATNLLVATVADHAEAAADSAEAATNLLVATTADYAKVPRAGDLREAHESWLLKSAVDALLKSAVDALPGIPEAARARYAEKWAHDMVQLPAGWARFLWALRLRTLQIRQAAKSRLPEAPPSPPA</sequence>
<proteinExistence type="predicted"/>